<keyword evidence="1" id="KW-0175">Coiled coil</keyword>
<dbReference type="EMBL" id="BMAW01094766">
    <property type="protein sequence ID" value="GFS67199.1"/>
    <property type="molecule type" value="Genomic_DNA"/>
</dbReference>
<comment type="caution">
    <text evidence="3">The sequence shown here is derived from an EMBL/GenBank/DDBJ whole genome shotgun (WGS) entry which is preliminary data.</text>
</comment>
<evidence type="ECO:0000256" key="2">
    <source>
        <dbReference type="SAM" id="MobiDB-lite"/>
    </source>
</evidence>
<evidence type="ECO:0000313" key="3">
    <source>
        <dbReference type="EMBL" id="GFS67199.1"/>
    </source>
</evidence>
<name>A0A8X6JFW6_NEPPI</name>
<proteinExistence type="predicted"/>
<dbReference type="AlphaFoldDB" id="A0A8X6JFW6"/>
<evidence type="ECO:0000313" key="4">
    <source>
        <dbReference type="Proteomes" id="UP000887013"/>
    </source>
</evidence>
<feature type="compositionally biased region" description="Polar residues" evidence="2">
    <location>
        <begin position="299"/>
        <end position="316"/>
    </location>
</feature>
<feature type="compositionally biased region" description="Acidic residues" evidence="2">
    <location>
        <begin position="254"/>
        <end position="264"/>
    </location>
</feature>
<sequence>MRSSSFRSELNLFRTSSCMEKRSVAYWFFDSWHWKVMSGMFFYVFRELCICVEALIGAGYISDDVLNSRDGDCLYGLRSSKICFFHSKVDYGSLIQNNRNRRSQKTTMEDDAYHDSINATLPAEKASIEAILTAMDSTVTSDGLLHIANCVEANLSTAIAQPHHSEEETQYIVDLQEIMEEVRSRYAQAREREIEMESNRLKDRLNQWGLSHRSEAQFTPVKGKNKARKSAESQSAKKPRIDNCTNRFSSLVIEEGEDDNEMDAGEITPMPSPSKNPINHAPKEKSIAPKENHWRRRAANSTPLQEAKNPSTTIINNEDFPPLPSKPAPTRTKQKSTEIPLEDPFSILKSDKCQALYKEMQEFARIANTIPTKAGRMAALFKFIEEEED</sequence>
<feature type="compositionally biased region" description="Basic and acidic residues" evidence="2">
    <location>
        <begin position="281"/>
        <end position="292"/>
    </location>
</feature>
<keyword evidence="4" id="KW-1185">Reference proteome</keyword>
<feature type="coiled-coil region" evidence="1">
    <location>
        <begin position="172"/>
        <end position="199"/>
    </location>
</feature>
<organism evidence="3 4">
    <name type="scientific">Nephila pilipes</name>
    <name type="common">Giant wood spider</name>
    <name type="synonym">Nephila maculata</name>
    <dbReference type="NCBI Taxonomy" id="299642"/>
    <lineage>
        <taxon>Eukaryota</taxon>
        <taxon>Metazoa</taxon>
        <taxon>Ecdysozoa</taxon>
        <taxon>Arthropoda</taxon>
        <taxon>Chelicerata</taxon>
        <taxon>Arachnida</taxon>
        <taxon>Araneae</taxon>
        <taxon>Araneomorphae</taxon>
        <taxon>Entelegynae</taxon>
        <taxon>Araneoidea</taxon>
        <taxon>Nephilidae</taxon>
        <taxon>Nephila</taxon>
    </lineage>
</organism>
<gene>
    <name evidence="3" type="ORF">NPIL_416281</name>
</gene>
<evidence type="ECO:0000256" key="1">
    <source>
        <dbReference type="SAM" id="Coils"/>
    </source>
</evidence>
<reference evidence="3" key="1">
    <citation type="submission" date="2020-08" db="EMBL/GenBank/DDBJ databases">
        <title>Multicomponent nature underlies the extraordinary mechanical properties of spider dragline silk.</title>
        <authorList>
            <person name="Kono N."/>
            <person name="Nakamura H."/>
            <person name="Mori M."/>
            <person name="Yoshida Y."/>
            <person name="Ohtoshi R."/>
            <person name="Malay A.D."/>
            <person name="Moran D.A.P."/>
            <person name="Tomita M."/>
            <person name="Numata K."/>
            <person name="Arakawa K."/>
        </authorList>
    </citation>
    <scope>NUCLEOTIDE SEQUENCE</scope>
</reference>
<accession>A0A8X6JFW6</accession>
<dbReference type="Proteomes" id="UP000887013">
    <property type="component" value="Unassembled WGS sequence"/>
</dbReference>
<feature type="region of interest" description="Disordered" evidence="2">
    <location>
        <begin position="205"/>
        <end position="341"/>
    </location>
</feature>
<protein>
    <submittedName>
        <fullName evidence="3">Uncharacterized protein</fullName>
    </submittedName>
</protein>